<keyword evidence="4" id="KW-1003">Cell membrane</keyword>
<protein>
    <recommendedName>
        <fullName evidence="11">AI-2E family transporter</fullName>
    </recommendedName>
</protein>
<comment type="similarity">
    <text evidence="2">Belongs to the autoinducer-2 exporter (AI-2E) (TC 2.A.86) family.</text>
</comment>
<keyword evidence="5 8" id="KW-0812">Transmembrane</keyword>
<feature type="transmembrane region" description="Helical" evidence="8">
    <location>
        <begin position="93"/>
        <end position="119"/>
    </location>
</feature>
<accession>A0A1F5Z5T4</accession>
<dbReference type="PANTHER" id="PTHR21716:SF53">
    <property type="entry name" value="PERMEASE PERM-RELATED"/>
    <property type="match status" value="1"/>
</dbReference>
<dbReference type="Pfam" id="PF01594">
    <property type="entry name" value="AI-2E_transport"/>
    <property type="match status" value="1"/>
</dbReference>
<evidence type="ECO:0000313" key="10">
    <source>
        <dbReference type="Proteomes" id="UP000177354"/>
    </source>
</evidence>
<evidence type="ECO:0000256" key="5">
    <source>
        <dbReference type="ARBA" id="ARBA00022692"/>
    </source>
</evidence>
<dbReference type="EMBL" id="MFJF01000009">
    <property type="protein sequence ID" value="OGG07800.1"/>
    <property type="molecule type" value="Genomic_DNA"/>
</dbReference>
<feature type="transmembrane region" description="Helical" evidence="8">
    <location>
        <begin position="131"/>
        <end position="156"/>
    </location>
</feature>
<comment type="caution">
    <text evidence="9">The sequence shown here is derived from an EMBL/GenBank/DDBJ whole genome shotgun (WGS) entry which is preliminary data.</text>
</comment>
<dbReference type="GO" id="GO:0005886">
    <property type="term" value="C:plasma membrane"/>
    <property type="evidence" value="ECO:0007669"/>
    <property type="project" value="UniProtKB-SubCell"/>
</dbReference>
<dbReference type="GO" id="GO:0055085">
    <property type="term" value="P:transmembrane transport"/>
    <property type="evidence" value="ECO:0007669"/>
    <property type="project" value="TreeGrafter"/>
</dbReference>
<evidence type="ECO:0000256" key="3">
    <source>
        <dbReference type="ARBA" id="ARBA00022448"/>
    </source>
</evidence>
<reference evidence="9 10" key="1">
    <citation type="journal article" date="2016" name="Nat. Commun.">
        <title>Thousands of microbial genomes shed light on interconnected biogeochemical processes in an aquifer system.</title>
        <authorList>
            <person name="Anantharaman K."/>
            <person name="Brown C.T."/>
            <person name="Hug L.A."/>
            <person name="Sharon I."/>
            <person name="Castelle C.J."/>
            <person name="Probst A.J."/>
            <person name="Thomas B.C."/>
            <person name="Singh A."/>
            <person name="Wilkins M.J."/>
            <person name="Karaoz U."/>
            <person name="Brodie E.L."/>
            <person name="Williams K.H."/>
            <person name="Hubbard S.S."/>
            <person name="Banfield J.F."/>
        </authorList>
    </citation>
    <scope>NUCLEOTIDE SEQUENCE [LARGE SCALE GENOMIC DNA]</scope>
</reference>
<dbReference type="AlphaFoldDB" id="A0A1F5Z5T4"/>
<name>A0A1F5Z5T4_9BACT</name>
<keyword evidence="3" id="KW-0813">Transport</keyword>
<evidence type="ECO:0000256" key="4">
    <source>
        <dbReference type="ARBA" id="ARBA00022475"/>
    </source>
</evidence>
<evidence type="ECO:0000256" key="1">
    <source>
        <dbReference type="ARBA" id="ARBA00004651"/>
    </source>
</evidence>
<proteinExistence type="inferred from homology"/>
<evidence type="ECO:0000256" key="2">
    <source>
        <dbReference type="ARBA" id="ARBA00009773"/>
    </source>
</evidence>
<organism evidence="9 10">
    <name type="scientific">Candidatus Gottesmanbacteria bacterium RIFCSPHIGHO2_01_FULL_40_15</name>
    <dbReference type="NCBI Taxonomy" id="1798376"/>
    <lineage>
        <taxon>Bacteria</taxon>
        <taxon>Candidatus Gottesmaniibacteriota</taxon>
    </lineage>
</organism>
<feature type="transmembrane region" description="Helical" evidence="8">
    <location>
        <begin position="52"/>
        <end position="81"/>
    </location>
</feature>
<comment type="subcellular location">
    <subcellularLocation>
        <location evidence="1">Cell membrane</location>
        <topology evidence="1">Multi-pass membrane protein</topology>
    </subcellularLocation>
</comment>
<gene>
    <name evidence="9" type="ORF">A2777_02770</name>
</gene>
<evidence type="ECO:0008006" key="11">
    <source>
        <dbReference type="Google" id="ProtNLM"/>
    </source>
</evidence>
<sequence>MGNKSVRNNQMSLERKIAGSLTGYIKGQAIIVILNSIIFLFILNIFKVRFALFLALLTGILSTVPIIGMGTAALIAFLVSVFDGRQLLFIPPFFEGIMLLAVYLILNQIIDLIISPLIIGKTTGISPLALFLSVLIGSLLFGIAGMVLAIPVLIAIKSFLELGNNGHNSY</sequence>
<feature type="transmembrane region" description="Helical" evidence="8">
    <location>
        <begin position="21"/>
        <end position="46"/>
    </location>
</feature>
<evidence type="ECO:0000256" key="8">
    <source>
        <dbReference type="SAM" id="Phobius"/>
    </source>
</evidence>
<keyword evidence="6 8" id="KW-1133">Transmembrane helix</keyword>
<dbReference type="InterPro" id="IPR002549">
    <property type="entry name" value="AI-2E-like"/>
</dbReference>
<evidence type="ECO:0000256" key="7">
    <source>
        <dbReference type="ARBA" id="ARBA00023136"/>
    </source>
</evidence>
<keyword evidence="7 8" id="KW-0472">Membrane</keyword>
<dbReference type="Proteomes" id="UP000177354">
    <property type="component" value="Unassembled WGS sequence"/>
</dbReference>
<evidence type="ECO:0000313" key="9">
    <source>
        <dbReference type="EMBL" id="OGG07800.1"/>
    </source>
</evidence>
<dbReference type="PANTHER" id="PTHR21716">
    <property type="entry name" value="TRANSMEMBRANE PROTEIN"/>
    <property type="match status" value="1"/>
</dbReference>
<evidence type="ECO:0000256" key="6">
    <source>
        <dbReference type="ARBA" id="ARBA00022989"/>
    </source>
</evidence>